<evidence type="ECO:0000313" key="1">
    <source>
        <dbReference type="EMBL" id="SIN87104.1"/>
    </source>
</evidence>
<dbReference type="GeneID" id="97278332"/>
<evidence type="ECO:0000313" key="2">
    <source>
        <dbReference type="Proteomes" id="UP000185024"/>
    </source>
</evidence>
<reference evidence="1 2" key="1">
    <citation type="submission" date="2016-11" db="EMBL/GenBank/DDBJ databases">
        <authorList>
            <person name="Jaros S."/>
            <person name="Januszkiewicz K."/>
            <person name="Wedrychowicz H."/>
        </authorList>
    </citation>
    <scope>NUCLEOTIDE SEQUENCE [LARGE SCALE GENOMIC DNA]</scope>
    <source>
        <strain evidence="1 2">ACAM 239</strain>
    </source>
</reference>
<gene>
    <name evidence="1" type="ORF">SAMN05878438_3720</name>
</gene>
<dbReference type="InterPro" id="IPR046507">
    <property type="entry name" value="DUF6685"/>
</dbReference>
<name>A0A1N6EVU1_9GAMM</name>
<dbReference type="RefSeq" id="WP_074211824.1">
    <property type="nucleotide sequence ID" value="NZ_BJOI01000089.1"/>
</dbReference>
<dbReference type="Pfam" id="PF20390">
    <property type="entry name" value="DUF6685"/>
    <property type="match status" value="1"/>
</dbReference>
<organism evidence="1 2">
    <name type="scientific">Vreelandella aquamarina</name>
    <dbReference type="NCBI Taxonomy" id="77097"/>
    <lineage>
        <taxon>Bacteria</taxon>
        <taxon>Pseudomonadati</taxon>
        <taxon>Pseudomonadota</taxon>
        <taxon>Gammaproteobacteria</taxon>
        <taxon>Oceanospirillales</taxon>
        <taxon>Halomonadaceae</taxon>
        <taxon>Vreelandella</taxon>
    </lineage>
</organism>
<protein>
    <submittedName>
        <fullName evidence="1">Uncharacterized protein</fullName>
    </submittedName>
</protein>
<dbReference type="AlphaFoldDB" id="A0A1N6EVU1"/>
<proteinExistence type="predicted"/>
<sequence>MPATLPFGRWLHKARWVDTAAWKYAQAFHEQARQVAFPAESASGRGIIRWQDWPPCFGGDIAHWEPGPRGMLCRRATLAPASRLITTVYHDAFSCSIREITSLESGKGGLTTSATLDAYALSECCGLINSDPAWIEKLLGWHELRFNAAPGAGESLESFSWHGRGYHLLNQGGAHHFAAARYLAGFYAPRFCINAPLARYSINHEAAQDILNAYDMFCEPEDQAMLEAFTHRMAAAGVPHATCPAPPPWDGEYRLLLLSRESRKAAGAASVLRQHGWFDVSALLRSHVTP</sequence>
<dbReference type="Proteomes" id="UP000185024">
    <property type="component" value="Unassembled WGS sequence"/>
</dbReference>
<dbReference type="EMBL" id="FSQX01000002">
    <property type="protein sequence ID" value="SIN87104.1"/>
    <property type="molecule type" value="Genomic_DNA"/>
</dbReference>
<accession>A0A1N6EVU1</accession>